<accession>A0ABS5PQG6</accession>
<dbReference type="Proteomes" id="UP000746471">
    <property type="component" value="Unassembled WGS sequence"/>
</dbReference>
<gene>
    <name evidence="1" type="ORF">KHM83_12080</name>
</gene>
<reference evidence="1 2" key="1">
    <citation type="submission" date="2021-05" db="EMBL/GenBank/DDBJ databases">
        <title>Fusibacter ferrireducens sp. nov., an anaerobic, sulfur- and Fe-reducing bacterium isolated from the mangrove sediment.</title>
        <authorList>
            <person name="Qiu D."/>
        </authorList>
    </citation>
    <scope>NUCLEOTIDE SEQUENCE [LARGE SCALE GENOMIC DNA]</scope>
    <source>
        <strain evidence="1 2">DSM 12116</strain>
    </source>
</reference>
<organism evidence="1 2">
    <name type="scientific">Fusibacter paucivorans</name>
    <dbReference type="NCBI Taxonomy" id="76009"/>
    <lineage>
        <taxon>Bacteria</taxon>
        <taxon>Bacillati</taxon>
        <taxon>Bacillota</taxon>
        <taxon>Clostridia</taxon>
        <taxon>Eubacteriales</taxon>
        <taxon>Eubacteriales Family XII. Incertae Sedis</taxon>
        <taxon>Fusibacter</taxon>
    </lineage>
</organism>
<dbReference type="EMBL" id="JAHBCL010000020">
    <property type="protein sequence ID" value="MBS7527413.1"/>
    <property type="molecule type" value="Genomic_DNA"/>
</dbReference>
<protein>
    <submittedName>
        <fullName evidence="1">Uncharacterized protein</fullName>
    </submittedName>
</protein>
<sequence>MSMEFQTSKAQILRQHFINSDLPSIELFVAGMGWLVLLRENIEIVSDNWFASSKYIASEILVPDDAPTVLKCKNVYQVNLSYTDNPNNVKYNLLFEELSIFVDQIIAFH</sequence>
<name>A0ABS5PQG6_9FIRM</name>
<evidence type="ECO:0000313" key="1">
    <source>
        <dbReference type="EMBL" id="MBS7527413.1"/>
    </source>
</evidence>
<keyword evidence="2" id="KW-1185">Reference proteome</keyword>
<evidence type="ECO:0000313" key="2">
    <source>
        <dbReference type="Proteomes" id="UP000746471"/>
    </source>
</evidence>
<proteinExistence type="predicted"/>
<dbReference type="RefSeq" id="WP_213237274.1">
    <property type="nucleotide sequence ID" value="NZ_JAHBCL010000020.1"/>
</dbReference>
<comment type="caution">
    <text evidence="1">The sequence shown here is derived from an EMBL/GenBank/DDBJ whole genome shotgun (WGS) entry which is preliminary data.</text>
</comment>